<dbReference type="Gene3D" id="3.40.50.11350">
    <property type="match status" value="1"/>
</dbReference>
<name>A0AAN8PTG0_PATCE</name>
<feature type="chain" id="PRO_5042996347" evidence="1">
    <location>
        <begin position="17"/>
        <end position="353"/>
    </location>
</feature>
<evidence type="ECO:0000313" key="2">
    <source>
        <dbReference type="EMBL" id="KAK6183643.1"/>
    </source>
</evidence>
<proteinExistence type="predicted"/>
<dbReference type="Proteomes" id="UP001347796">
    <property type="component" value="Unassembled WGS sequence"/>
</dbReference>
<dbReference type="AlphaFoldDB" id="A0AAN8PTG0"/>
<dbReference type="EMBL" id="JAZGQO010000007">
    <property type="protein sequence ID" value="KAK6183643.1"/>
    <property type="molecule type" value="Genomic_DNA"/>
</dbReference>
<evidence type="ECO:0000313" key="3">
    <source>
        <dbReference type="Proteomes" id="UP001347796"/>
    </source>
</evidence>
<keyword evidence="1" id="KW-0732">Signal</keyword>
<gene>
    <name evidence="2" type="ORF">SNE40_011079</name>
</gene>
<comment type="caution">
    <text evidence="2">The sequence shown here is derived from an EMBL/GenBank/DDBJ whole genome shotgun (WGS) entry which is preliminary data.</text>
</comment>
<reference evidence="2 3" key="1">
    <citation type="submission" date="2024-01" db="EMBL/GenBank/DDBJ databases">
        <title>The genome of the rayed Mediterranean limpet Patella caerulea (Linnaeus, 1758).</title>
        <authorList>
            <person name="Anh-Thu Weber A."/>
            <person name="Halstead-Nussloch G."/>
        </authorList>
    </citation>
    <scope>NUCLEOTIDE SEQUENCE [LARGE SCALE GENOMIC DNA]</scope>
    <source>
        <strain evidence="2">AATW-2023a</strain>
        <tissue evidence="2">Whole specimen</tissue>
    </source>
</reference>
<feature type="signal peptide" evidence="1">
    <location>
        <begin position="1"/>
        <end position="16"/>
    </location>
</feature>
<keyword evidence="3" id="KW-1185">Reference proteome</keyword>
<protein>
    <submittedName>
        <fullName evidence="2">Uncharacterized protein</fullName>
    </submittedName>
</protein>
<sequence length="353" mass="40806">MLSVLSLILLYMVYYGDVFDRWPVSEISSAEKPRNDKYFVYSCRKGVSCGGWGDRQKGVVAVYLMANATNSKFRIQLVKPCDFTRALRPKSFNWRFNKDEVLNRPSTYQVFRNEYGRILREKFTTANFTRYFSKDVTHLMINSEFSHYIRQNKLYSHNLAWLKDLSMAEIFATIWRDIMVLSPELQKRYKQFVETKVSGKKLVCAQIRVGQNRGNSDFLKDNPRMSAGQSLMVWDLFRKYTDPAKYKLFLTTDDEGVRSDAKRLFPGMLIESDGPLGHVDLGPETDKTCDAFKKVILDQHILSTCDVLITSFSGIGRHAAYVRGKETDLYCLEEGKDLSPCNFSSTLFQPSDW</sequence>
<evidence type="ECO:0000256" key="1">
    <source>
        <dbReference type="SAM" id="SignalP"/>
    </source>
</evidence>
<organism evidence="2 3">
    <name type="scientific">Patella caerulea</name>
    <name type="common">Rayed Mediterranean limpet</name>
    <dbReference type="NCBI Taxonomy" id="87958"/>
    <lineage>
        <taxon>Eukaryota</taxon>
        <taxon>Metazoa</taxon>
        <taxon>Spiralia</taxon>
        <taxon>Lophotrochozoa</taxon>
        <taxon>Mollusca</taxon>
        <taxon>Gastropoda</taxon>
        <taxon>Patellogastropoda</taxon>
        <taxon>Patelloidea</taxon>
        <taxon>Patellidae</taxon>
        <taxon>Patella</taxon>
    </lineage>
</organism>
<accession>A0AAN8PTG0</accession>